<keyword evidence="1" id="KW-0732">Signal</keyword>
<keyword evidence="3" id="KW-1185">Reference proteome</keyword>
<dbReference type="RefSeq" id="WP_187714835.1">
    <property type="nucleotide sequence ID" value="NZ_BAABJC010000001.1"/>
</dbReference>
<feature type="signal peptide" evidence="1">
    <location>
        <begin position="1"/>
        <end position="20"/>
    </location>
</feature>
<dbReference type="Proteomes" id="UP000516134">
    <property type="component" value="Chromosome"/>
</dbReference>
<dbReference type="EMBL" id="CP060780">
    <property type="protein sequence ID" value="QNP43405.1"/>
    <property type="molecule type" value="Genomic_DNA"/>
</dbReference>
<feature type="chain" id="PRO_5045147634" evidence="1">
    <location>
        <begin position="21"/>
        <end position="134"/>
    </location>
</feature>
<proteinExistence type="predicted"/>
<name>A0ABX6T100_9SPHN</name>
<evidence type="ECO:0000313" key="2">
    <source>
        <dbReference type="EMBL" id="QNP43405.1"/>
    </source>
</evidence>
<organism evidence="2 3">
    <name type="scientific">Sphingomonas daechungensis</name>
    <dbReference type="NCBI Taxonomy" id="1176646"/>
    <lineage>
        <taxon>Bacteria</taxon>
        <taxon>Pseudomonadati</taxon>
        <taxon>Pseudomonadota</taxon>
        <taxon>Alphaproteobacteria</taxon>
        <taxon>Sphingomonadales</taxon>
        <taxon>Sphingomonadaceae</taxon>
        <taxon>Sphingomonas</taxon>
    </lineage>
</organism>
<evidence type="ECO:0000256" key="1">
    <source>
        <dbReference type="SAM" id="SignalP"/>
    </source>
</evidence>
<protein>
    <submittedName>
        <fullName evidence="2">Uncharacterized protein</fullName>
    </submittedName>
</protein>
<evidence type="ECO:0000313" key="3">
    <source>
        <dbReference type="Proteomes" id="UP000516134"/>
    </source>
</evidence>
<reference evidence="2 3" key="1">
    <citation type="submission" date="2020-08" db="EMBL/GenBank/DDBJ databases">
        <title>Genome sequence of Sphingomonas daechungensis KACC 18115T.</title>
        <authorList>
            <person name="Hyun D.-W."/>
            <person name="Bae J.-W."/>
        </authorList>
    </citation>
    <scope>NUCLEOTIDE SEQUENCE [LARGE SCALE GENOMIC DNA]</scope>
    <source>
        <strain evidence="2 3">KACC 18115</strain>
    </source>
</reference>
<accession>A0ABX6T100</accession>
<sequence>MKIAISLALVGMTAAGAALAANPTAEPSATTKANRCVPLDQIVGRRTVGPNAMEFDVVGGVTYRSELARPCAGVERLGSSAAIAITTGAETGDICEGDRVKIFDPVEVQATGLRNYPHCQLGKFTVVSVPTRKP</sequence>
<gene>
    <name evidence="2" type="ORF">H9L15_00665</name>
</gene>